<gene>
    <name evidence="1" type="ORF">SAMN05660236_2459</name>
</gene>
<dbReference type="OrthoDB" id="981178at2"/>
<dbReference type="EMBL" id="FUZU01000001">
    <property type="protein sequence ID" value="SKC65794.1"/>
    <property type="molecule type" value="Genomic_DNA"/>
</dbReference>
<keyword evidence="2" id="KW-1185">Reference proteome</keyword>
<evidence type="ECO:0000313" key="2">
    <source>
        <dbReference type="Proteomes" id="UP000190961"/>
    </source>
</evidence>
<reference evidence="1 2" key="1">
    <citation type="submission" date="2017-02" db="EMBL/GenBank/DDBJ databases">
        <authorList>
            <person name="Peterson S.W."/>
        </authorList>
    </citation>
    <scope>NUCLEOTIDE SEQUENCE [LARGE SCALE GENOMIC DNA]</scope>
    <source>
        <strain evidence="1 2">DSM 25262</strain>
    </source>
</reference>
<proteinExistence type="predicted"/>
<dbReference type="RefSeq" id="WP_079686911.1">
    <property type="nucleotide sequence ID" value="NZ_FUZU01000001.1"/>
</dbReference>
<dbReference type="Proteomes" id="UP000190961">
    <property type="component" value="Unassembled WGS sequence"/>
</dbReference>
<protein>
    <submittedName>
        <fullName evidence="1">Uncharacterized protein</fullName>
    </submittedName>
</protein>
<evidence type="ECO:0000313" key="1">
    <source>
        <dbReference type="EMBL" id="SKC65794.1"/>
    </source>
</evidence>
<name>A0A1T5KPW7_9BACT</name>
<accession>A0A1T5KPW7</accession>
<dbReference type="AlphaFoldDB" id="A0A1T5KPW7"/>
<organism evidence="1 2">
    <name type="scientific">Ohtaekwangia koreensis</name>
    <dbReference type="NCBI Taxonomy" id="688867"/>
    <lineage>
        <taxon>Bacteria</taxon>
        <taxon>Pseudomonadati</taxon>
        <taxon>Bacteroidota</taxon>
        <taxon>Cytophagia</taxon>
        <taxon>Cytophagales</taxon>
        <taxon>Fulvivirgaceae</taxon>
        <taxon>Ohtaekwangia</taxon>
    </lineage>
</organism>
<sequence>MYTRCWQIIKDDTKRTFEVCGQSSTGNAFTNNVYSMQRAGMNVSCVTPPVTNKNSSESLIKITGYTREDGLRERLLKELRDITLKFVDDNEGWDGF</sequence>